<keyword evidence="1 8" id="KW-0004">4Fe-4S</keyword>
<dbReference type="InterPro" id="IPR005839">
    <property type="entry name" value="Methylthiotransferase"/>
</dbReference>
<dbReference type="PROSITE" id="PS01278">
    <property type="entry name" value="MTTASE_RADICAL"/>
    <property type="match status" value="1"/>
</dbReference>
<dbReference type="GO" id="GO:0103039">
    <property type="term" value="F:protein methylthiotransferase activity"/>
    <property type="evidence" value="ECO:0007669"/>
    <property type="project" value="UniProtKB-EC"/>
</dbReference>
<dbReference type="Gene3D" id="3.40.50.12160">
    <property type="entry name" value="Methylthiotransferase, N-terminal domain"/>
    <property type="match status" value="1"/>
</dbReference>
<evidence type="ECO:0000259" key="10">
    <source>
        <dbReference type="PROSITE" id="PS51449"/>
    </source>
</evidence>
<dbReference type="SFLD" id="SFLDG01061">
    <property type="entry name" value="methylthiotransferase"/>
    <property type="match status" value="1"/>
</dbReference>
<keyword evidence="12" id="KW-0687">Ribonucleoprotein</keyword>
<dbReference type="SFLD" id="SFLDG01082">
    <property type="entry name" value="B12-binding_domain_containing"/>
    <property type="match status" value="1"/>
</dbReference>
<feature type="domain" description="Radical SAM core" evidence="11">
    <location>
        <begin position="145"/>
        <end position="386"/>
    </location>
</feature>
<dbReference type="Gene3D" id="2.40.50.140">
    <property type="entry name" value="Nucleic acid-binding proteins"/>
    <property type="match status" value="1"/>
</dbReference>
<keyword evidence="7 8" id="KW-0411">Iron-sulfur</keyword>
<dbReference type="PANTHER" id="PTHR43837:SF1">
    <property type="entry name" value="RIBOSOMAL PROTEIN US12 METHYLTHIOTRANSFERASE RIMO"/>
    <property type="match status" value="1"/>
</dbReference>
<dbReference type="InterPro" id="IPR038135">
    <property type="entry name" value="Methylthiotransferase_N_sf"/>
</dbReference>
<dbReference type="SFLD" id="SFLDF00274">
    <property type="entry name" value="ribosomal_protein_S12_methylth"/>
    <property type="match status" value="1"/>
</dbReference>
<dbReference type="InterPro" id="IPR005840">
    <property type="entry name" value="Ribosomal_uS12_MeSTrfase_RimO"/>
</dbReference>
<dbReference type="NCBIfam" id="TIGR01125">
    <property type="entry name" value="30S ribosomal protein S12 methylthiotransferase RimO"/>
    <property type="match status" value="1"/>
</dbReference>
<accession>A0ABV7W2J6</accession>
<feature type="binding site" evidence="8">
    <location>
        <position position="58"/>
    </location>
    <ligand>
        <name>[4Fe-4S] cluster</name>
        <dbReference type="ChEBI" id="CHEBI:49883"/>
        <label>1</label>
    </ligand>
</feature>
<dbReference type="CDD" id="cd01335">
    <property type="entry name" value="Radical_SAM"/>
    <property type="match status" value="1"/>
</dbReference>
<dbReference type="EC" id="2.8.4.4" evidence="8"/>
<evidence type="ECO:0000256" key="6">
    <source>
        <dbReference type="ARBA" id="ARBA00023004"/>
    </source>
</evidence>
<evidence type="ECO:0000256" key="7">
    <source>
        <dbReference type="ARBA" id="ARBA00023014"/>
    </source>
</evidence>
<dbReference type="PANTHER" id="PTHR43837">
    <property type="entry name" value="RIBOSOMAL PROTEIN S12 METHYLTHIOTRANSFERASE RIMO"/>
    <property type="match status" value="1"/>
</dbReference>
<evidence type="ECO:0000256" key="2">
    <source>
        <dbReference type="ARBA" id="ARBA00022490"/>
    </source>
</evidence>
<keyword evidence="2 8" id="KW-0963">Cytoplasm</keyword>
<feature type="binding site" evidence="8">
    <location>
        <position position="87"/>
    </location>
    <ligand>
        <name>[4Fe-4S] cluster</name>
        <dbReference type="ChEBI" id="CHEBI:49883"/>
        <label>1</label>
    </ligand>
</feature>
<gene>
    <name evidence="8 12" type="primary">rimO</name>
    <name evidence="12" type="ORF">ACFOPI_08425</name>
</gene>
<evidence type="ECO:0000313" key="12">
    <source>
        <dbReference type="EMBL" id="MFC3683614.1"/>
    </source>
</evidence>
<evidence type="ECO:0000256" key="3">
    <source>
        <dbReference type="ARBA" id="ARBA00022679"/>
    </source>
</evidence>
<evidence type="ECO:0000256" key="1">
    <source>
        <dbReference type="ARBA" id="ARBA00022485"/>
    </source>
</evidence>
<proteinExistence type="inferred from homology"/>
<keyword evidence="6 8" id="KW-0408">Iron</keyword>
<feature type="binding site" evidence="8">
    <location>
        <position position="163"/>
    </location>
    <ligand>
        <name>[4Fe-4S] cluster</name>
        <dbReference type="ChEBI" id="CHEBI:49883"/>
        <label>2</label>
        <note>4Fe-4S-S-AdoMet</note>
    </ligand>
</feature>
<evidence type="ECO:0000256" key="4">
    <source>
        <dbReference type="ARBA" id="ARBA00022691"/>
    </source>
</evidence>
<comment type="function">
    <text evidence="8">Catalyzes the methylthiolation of an aspartic acid residue of ribosomal protein uS12.</text>
</comment>
<reference evidence="13" key="1">
    <citation type="journal article" date="2019" name="Int. J. Syst. Evol. Microbiol.">
        <title>The Global Catalogue of Microorganisms (GCM) 10K type strain sequencing project: providing services to taxonomists for standard genome sequencing and annotation.</title>
        <authorList>
            <consortium name="The Broad Institute Genomics Platform"/>
            <consortium name="The Broad Institute Genome Sequencing Center for Infectious Disease"/>
            <person name="Wu L."/>
            <person name="Ma J."/>
        </authorList>
    </citation>
    <scope>NUCLEOTIDE SEQUENCE [LARGE SCALE GENOMIC DNA]</scope>
    <source>
        <strain evidence="13">KCTC 42501</strain>
    </source>
</reference>
<dbReference type="InterPro" id="IPR020612">
    <property type="entry name" value="Methylthiotransferase_CS"/>
</dbReference>
<feature type="binding site" evidence="8">
    <location>
        <position position="166"/>
    </location>
    <ligand>
        <name>[4Fe-4S] cluster</name>
        <dbReference type="ChEBI" id="CHEBI:49883"/>
        <label>2</label>
        <note>4Fe-4S-S-AdoMet</note>
    </ligand>
</feature>
<dbReference type="InterPro" id="IPR058240">
    <property type="entry name" value="rSAM_sf"/>
</dbReference>
<dbReference type="SUPFAM" id="SSF102114">
    <property type="entry name" value="Radical SAM enzymes"/>
    <property type="match status" value="1"/>
</dbReference>
<dbReference type="InterPro" id="IPR007197">
    <property type="entry name" value="rSAM"/>
</dbReference>
<evidence type="ECO:0000313" key="13">
    <source>
        <dbReference type="Proteomes" id="UP001595729"/>
    </source>
</evidence>
<feature type="domain" description="TRAM" evidence="9">
    <location>
        <begin position="389"/>
        <end position="461"/>
    </location>
</feature>
<dbReference type="SMART" id="SM00729">
    <property type="entry name" value="Elp3"/>
    <property type="match status" value="1"/>
</dbReference>
<comment type="caution">
    <text evidence="12">The sequence shown here is derived from an EMBL/GenBank/DDBJ whole genome shotgun (WGS) entry which is preliminary data.</text>
</comment>
<dbReference type="Proteomes" id="UP001595729">
    <property type="component" value="Unassembled WGS sequence"/>
</dbReference>
<keyword evidence="4 8" id="KW-0949">S-adenosyl-L-methionine</keyword>
<dbReference type="SFLD" id="SFLDS00029">
    <property type="entry name" value="Radical_SAM"/>
    <property type="match status" value="1"/>
</dbReference>
<comment type="subcellular location">
    <subcellularLocation>
        <location evidence="8">Cytoplasm</location>
    </subcellularLocation>
</comment>
<evidence type="ECO:0000259" key="11">
    <source>
        <dbReference type="PROSITE" id="PS51918"/>
    </source>
</evidence>
<dbReference type="PROSITE" id="PS50926">
    <property type="entry name" value="TRAM"/>
    <property type="match status" value="1"/>
</dbReference>
<keyword evidence="12" id="KW-0689">Ribosomal protein</keyword>
<dbReference type="PROSITE" id="PS51918">
    <property type="entry name" value="RADICAL_SAM"/>
    <property type="match status" value="1"/>
</dbReference>
<keyword evidence="3 8" id="KW-0808">Transferase</keyword>
<dbReference type="Gene3D" id="3.80.30.20">
    <property type="entry name" value="tm_1862 like domain"/>
    <property type="match status" value="1"/>
</dbReference>
<dbReference type="HAMAP" id="MF_01865">
    <property type="entry name" value="MTTase_RimO"/>
    <property type="match status" value="1"/>
</dbReference>
<evidence type="ECO:0000256" key="8">
    <source>
        <dbReference type="HAMAP-Rule" id="MF_01865"/>
    </source>
</evidence>
<dbReference type="InterPro" id="IPR002792">
    <property type="entry name" value="TRAM_dom"/>
</dbReference>
<dbReference type="InterPro" id="IPR023404">
    <property type="entry name" value="rSAM_horseshoe"/>
</dbReference>
<dbReference type="InterPro" id="IPR013848">
    <property type="entry name" value="Methylthiotransferase_N"/>
</dbReference>
<comment type="similarity">
    <text evidence="8">Belongs to the methylthiotransferase family. RimO subfamily.</text>
</comment>
<keyword evidence="5 8" id="KW-0479">Metal-binding</keyword>
<dbReference type="GO" id="GO:0005840">
    <property type="term" value="C:ribosome"/>
    <property type="evidence" value="ECO:0007669"/>
    <property type="project" value="UniProtKB-KW"/>
</dbReference>
<dbReference type="Pfam" id="PF00919">
    <property type="entry name" value="UPF0004"/>
    <property type="match status" value="1"/>
</dbReference>
<protein>
    <recommendedName>
        <fullName evidence="8">Ribosomal protein uS12 methylthiotransferase RimO</fullName>
        <shortName evidence="8">uS12 MTTase</shortName>
        <shortName evidence="8">uS12 methylthiotransferase</shortName>
        <ecNumber evidence="8">2.8.4.4</ecNumber>
    </recommendedName>
    <alternativeName>
        <fullName evidence="8">Ribosomal protein uS12 (aspartate-C(3))-methylthiotransferase</fullName>
    </alternativeName>
    <alternativeName>
        <fullName evidence="8">Ribosome maturation factor RimO</fullName>
    </alternativeName>
</protein>
<comment type="catalytic activity">
    <reaction evidence="8">
        <text>L-aspartate(89)-[ribosomal protein uS12]-hydrogen + (sulfur carrier)-SH + AH2 + 2 S-adenosyl-L-methionine = 3-methylsulfanyl-L-aspartate(89)-[ribosomal protein uS12]-hydrogen + (sulfur carrier)-H + 5'-deoxyadenosine + L-methionine + A + S-adenosyl-L-homocysteine + 2 H(+)</text>
        <dbReference type="Rhea" id="RHEA:37087"/>
        <dbReference type="Rhea" id="RHEA-COMP:10460"/>
        <dbReference type="Rhea" id="RHEA-COMP:10461"/>
        <dbReference type="Rhea" id="RHEA-COMP:14737"/>
        <dbReference type="Rhea" id="RHEA-COMP:14739"/>
        <dbReference type="ChEBI" id="CHEBI:13193"/>
        <dbReference type="ChEBI" id="CHEBI:15378"/>
        <dbReference type="ChEBI" id="CHEBI:17319"/>
        <dbReference type="ChEBI" id="CHEBI:17499"/>
        <dbReference type="ChEBI" id="CHEBI:29917"/>
        <dbReference type="ChEBI" id="CHEBI:29961"/>
        <dbReference type="ChEBI" id="CHEBI:57844"/>
        <dbReference type="ChEBI" id="CHEBI:57856"/>
        <dbReference type="ChEBI" id="CHEBI:59789"/>
        <dbReference type="ChEBI" id="CHEBI:64428"/>
        <dbReference type="ChEBI" id="CHEBI:73599"/>
        <dbReference type="EC" id="2.8.4.4"/>
    </reaction>
</comment>
<dbReference type="Pfam" id="PF18693">
    <property type="entry name" value="TRAM_2"/>
    <property type="match status" value="1"/>
</dbReference>
<feature type="binding site" evidence="8">
    <location>
        <position position="159"/>
    </location>
    <ligand>
        <name>[4Fe-4S] cluster</name>
        <dbReference type="ChEBI" id="CHEBI:49883"/>
        <label>2</label>
        <note>4Fe-4S-S-AdoMet</note>
    </ligand>
</feature>
<feature type="domain" description="MTTase N-terminal" evidence="10">
    <location>
        <begin position="13"/>
        <end position="128"/>
    </location>
</feature>
<dbReference type="RefSeq" id="WP_382172898.1">
    <property type="nucleotide sequence ID" value="NZ_JBHRXX010000002.1"/>
</dbReference>
<keyword evidence="13" id="KW-1185">Reference proteome</keyword>
<dbReference type="Pfam" id="PF04055">
    <property type="entry name" value="Radical_SAM"/>
    <property type="match status" value="1"/>
</dbReference>
<name>A0ABV7W2J6_9BURK</name>
<dbReference type="InterPro" id="IPR006638">
    <property type="entry name" value="Elp3/MiaA/NifB-like_rSAM"/>
</dbReference>
<dbReference type="EMBL" id="JBHRXX010000002">
    <property type="protein sequence ID" value="MFC3683614.1"/>
    <property type="molecule type" value="Genomic_DNA"/>
</dbReference>
<feature type="binding site" evidence="8">
    <location>
        <position position="22"/>
    </location>
    <ligand>
        <name>[4Fe-4S] cluster</name>
        <dbReference type="ChEBI" id="CHEBI:49883"/>
        <label>1</label>
    </ligand>
</feature>
<dbReference type="PROSITE" id="PS51449">
    <property type="entry name" value="MTTASE_N"/>
    <property type="match status" value="1"/>
</dbReference>
<evidence type="ECO:0000259" key="9">
    <source>
        <dbReference type="PROSITE" id="PS50926"/>
    </source>
</evidence>
<dbReference type="NCBIfam" id="TIGR00089">
    <property type="entry name" value="MiaB/RimO family radical SAM methylthiotransferase"/>
    <property type="match status" value="1"/>
</dbReference>
<evidence type="ECO:0000256" key="5">
    <source>
        <dbReference type="ARBA" id="ARBA00022723"/>
    </source>
</evidence>
<sequence>MSDSPVSISASAPKVGFVSLGCPKALTDSELILTQLSAEGYQTSKTFAGADIVIVNTCGFIDDAVKESLDTIGEALAENGKVIVTGCLGAREGDGGGNLVQQMHPSVLAVTGPHATHEVMEAVHRHLPKPHDPFVDLVPPQGIKLTPRHYAYLKISEGCNHRCTFCIIPSMRGDLVSRPVGDVLTEARKLFEAGVKELLVVSQDTSAYGVDVQYRTGFWDGKPVKTKMLDLVRALGELAKGFGAWVRLHYVYPYPHVDDVIPLMSEGLILPYLDVPLQHSHPDVLKRMKRPASGERNLERLARWREICPEIVVRSTFIAGFPGETEAEFQHLLDFLAEARIDRAGCFAYSPVEGAAANTLADPVADAVREERRARFMQVAERVSADKLRSRVGATMQVLVDSAPGQGKRGGVGRSYADAPEIDGVVRLLSPEKISKTLKVGEFTRARIVAADGHDLVAQPI</sequence>
<dbReference type="InterPro" id="IPR012340">
    <property type="entry name" value="NA-bd_OB-fold"/>
</dbReference>
<organism evidence="12 13">
    <name type="scientific">Hydrogenophaga luteola</name>
    <dbReference type="NCBI Taxonomy" id="1591122"/>
    <lineage>
        <taxon>Bacteria</taxon>
        <taxon>Pseudomonadati</taxon>
        <taxon>Pseudomonadota</taxon>
        <taxon>Betaproteobacteria</taxon>
        <taxon>Burkholderiales</taxon>
        <taxon>Comamonadaceae</taxon>
        <taxon>Hydrogenophaga</taxon>
    </lineage>
</organism>
<comment type="cofactor">
    <cofactor evidence="8">
        <name>[4Fe-4S] cluster</name>
        <dbReference type="ChEBI" id="CHEBI:49883"/>
    </cofactor>
    <text evidence="8">Binds 2 [4Fe-4S] clusters. One cluster is coordinated with 3 cysteines and an exchangeable S-adenosyl-L-methionine.</text>
</comment>